<keyword evidence="4" id="KW-1185">Reference proteome</keyword>
<evidence type="ECO:0000256" key="1">
    <source>
        <dbReference type="ARBA" id="ARBA00023157"/>
    </source>
</evidence>
<feature type="domain" description="Sushi" evidence="2">
    <location>
        <begin position="14"/>
        <end position="67"/>
    </location>
</feature>
<comment type="caution">
    <text evidence="3">The sequence shown here is derived from an EMBL/GenBank/DDBJ whole genome shotgun (WGS) entry which is preliminary data.</text>
</comment>
<evidence type="ECO:0000313" key="4">
    <source>
        <dbReference type="Proteomes" id="UP000828390"/>
    </source>
</evidence>
<dbReference type="CDD" id="cd00033">
    <property type="entry name" value="CCP"/>
    <property type="match status" value="1"/>
</dbReference>
<evidence type="ECO:0000313" key="3">
    <source>
        <dbReference type="EMBL" id="KAH3811811.1"/>
    </source>
</evidence>
<dbReference type="SMART" id="SM00032">
    <property type="entry name" value="CCP"/>
    <property type="match status" value="1"/>
</dbReference>
<gene>
    <name evidence="3" type="ORF">DPMN_140226</name>
</gene>
<organism evidence="3 4">
    <name type="scientific">Dreissena polymorpha</name>
    <name type="common">Zebra mussel</name>
    <name type="synonym">Mytilus polymorpha</name>
    <dbReference type="NCBI Taxonomy" id="45954"/>
    <lineage>
        <taxon>Eukaryota</taxon>
        <taxon>Metazoa</taxon>
        <taxon>Spiralia</taxon>
        <taxon>Lophotrochozoa</taxon>
        <taxon>Mollusca</taxon>
        <taxon>Bivalvia</taxon>
        <taxon>Autobranchia</taxon>
        <taxon>Heteroconchia</taxon>
        <taxon>Euheterodonta</taxon>
        <taxon>Imparidentia</taxon>
        <taxon>Neoheterodontei</taxon>
        <taxon>Myida</taxon>
        <taxon>Dreissenoidea</taxon>
        <taxon>Dreissenidae</taxon>
        <taxon>Dreissena</taxon>
    </lineage>
</organism>
<proteinExistence type="predicted"/>
<evidence type="ECO:0000259" key="2">
    <source>
        <dbReference type="SMART" id="SM00032"/>
    </source>
</evidence>
<dbReference type="EMBL" id="JAIWYP010000006">
    <property type="protein sequence ID" value="KAH3811811.1"/>
    <property type="molecule type" value="Genomic_DNA"/>
</dbReference>
<reference evidence="3" key="1">
    <citation type="journal article" date="2019" name="bioRxiv">
        <title>The Genome of the Zebra Mussel, Dreissena polymorpha: A Resource for Invasive Species Research.</title>
        <authorList>
            <person name="McCartney M.A."/>
            <person name="Auch B."/>
            <person name="Kono T."/>
            <person name="Mallez S."/>
            <person name="Zhang Y."/>
            <person name="Obille A."/>
            <person name="Becker A."/>
            <person name="Abrahante J.E."/>
            <person name="Garbe J."/>
            <person name="Badalamenti J.P."/>
            <person name="Herman A."/>
            <person name="Mangelson H."/>
            <person name="Liachko I."/>
            <person name="Sullivan S."/>
            <person name="Sone E.D."/>
            <person name="Koren S."/>
            <person name="Silverstein K.A.T."/>
            <person name="Beckman K.B."/>
            <person name="Gohl D.M."/>
        </authorList>
    </citation>
    <scope>NUCLEOTIDE SEQUENCE</scope>
    <source>
        <strain evidence="3">Duluth1</strain>
        <tissue evidence="3">Whole animal</tissue>
    </source>
</reference>
<accession>A0A9D4GAG4</accession>
<keyword evidence="1" id="KW-1015">Disulfide bond</keyword>
<reference evidence="3" key="2">
    <citation type="submission" date="2020-11" db="EMBL/GenBank/DDBJ databases">
        <authorList>
            <person name="McCartney M.A."/>
            <person name="Auch B."/>
            <person name="Kono T."/>
            <person name="Mallez S."/>
            <person name="Becker A."/>
            <person name="Gohl D.M."/>
            <person name="Silverstein K.A.T."/>
            <person name="Koren S."/>
            <person name="Bechman K.B."/>
            <person name="Herman A."/>
            <person name="Abrahante J.E."/>
            <person name="Garbe J."/>
        </authorList>
    </citation>
    <scope>NUCLEOTIDE SEQUENCE</scope>
    <source>
        <strain evidence="3">Duluth1</strain>
        <tissue evidence="3">Whole animal</tissue>
    </source>
</reference>
<dbReference type="Proteomes" id="UP000828390">
    <property type="component" value="Unassembled WGS sequence"/>
</dbReference>
<dbReference type="Gene3D" id="2.10.70.10">
    <property type="entry name" value="Complement Module, domain 1"/>
    <property type="match status" value="1"/>
</dbReference>
<sequence length="77" mass="8545">MLQVFKIIALFKVCPSFDEIKNGTVVGDSVFEGATRNLTCNQNYSPRNTTNVVSRCENGQWSPITECVRGIAFEKGN</sequence>
<dbReference type="AlphaFoldDB" id="A0A9D4GAG4"/>
<name>A0A9D4GAG4_DREPO</name>
<dbReference type="InterPro" id="IPR035976">
    <property type="entry name" value="Sushi/SCR/CCP_sf"/>
</dbReference>
<dbReference type="SUPFAM" id="SSF57535">
    <property type="entry name" value="Complement control module/SCR domain"/>
    <property type="match status" value="1"/>
</dbReference>
<dbReference type="InterPro" id="IPR000436">
    <property type="entry name" value="Sushi_SCR_CCP_dom"/>
</dbReference>
<protein>
    <recommendedName>
        <fullName evidence="2">Sushi domain-containing protein</fullName>
    </recommendedName>
</protein>